<dbReference type="STRING" id="6248.A0A0K0E4U7"/>
<dbReference type="AlphaFoldDB" id="A0A0K0E4U7"/>
<dbReference type="PANTHER" id="PTHR12905">
    <property type="entry name" value="METALLOPHOSPHOESTERASE"/>
    <property type="match status" value="1"/>
</dbReference>
<feature type="domain" description="Calcineurin-like phosphoesterase" evidence="3">
    <location>
        <begin position="257"/>
        <end position="460"/>
    </location>
</feature>
<dbReference type="Proteomes" id="UP000035681">
    <property type="component" value="Unplaced"/>
</dbReference>
<feature type="compositionally biased region" description="Polar residues" evidence="2">
    <location>
        <begin position="161"/>
        <end position="178"/>
    </location>
</feature>
<reference evidence="5" key="1">
    <citation type="submission" date="2015-08" db="UniProtKB">
        <authorList>
            <consortium name="WormBaseParasite"/>
        </authorList>
    </citation>
    <scope>IDENTIFICATION</scope>
</reference>
<keyword evidence="4" id="KW-1185">Reference proteome</keyword>
<dbReference type="InterPro" id="IPR051693">
    <property type="entry name" value="UPF0046_metallophosphoest"/>
</dbReference>
<proteinExistence type="inferred from homology"/>
<evidence type="ECO:0000313" key="5">
    <source>
        <dbReference type="WBParaSite" id="SSTP_0000451700.1"/>
    </source>
</evidence>
<organism evidence="5">
    <name type="scientific">Strongyloides stercoralis</name>
    <name type="common">Threadworm</name>
    <dbReference type="NCBI Taxonomy" id="6248"/>
    <lineage>
        <taxon>Eukaryota</taxon>
        <taxon>Metazoa</taxon>
        <taxon>Ecdysozoa</taxon>
        <taxon>Nematoda</taxon>
        <taxon>Chromadorea</taxon>
        <taxon>Rhabditida</taxon>
        <taxon>Tylenchina</taxon>
        <taxon>Panagrolaimomorpha</taxon>
        <taxon>Strongyloidoidea</taxon>
        <taxon>Strongyloididae</taxon>
        <taxon>Strongyloides</taxon>
    </lineage>
</organism>
<dbReference type="Gene3D" id="3.60.21.10">
    <property type="match status" value="1"/>
</dbReference>
<dbReference type="WBParaSite" id="TCONS_00014199.p1">
    <property type="protein sequence ID" value="TCONS_00014199.p1"/>
    <property type="gene ID" value="XLOC_009408"/>
</dbReference>
<dbReference type="InterPro" id="IPR029052">
    <property type="entry name" value="Metallo-depent_PP-like"/>
</dbReference>
<dbReference type="WBParaSite" id="SSTP_0000451700.1">
    <property type="protein sequence ID" value="SSTP_0000451700.1"/>
    <property type="gene ID" value="SSTP_0000451700"/>
</dbReference>
<evidence type="ECO:0000256" key="2">
    <source>
        <dbReference type="SAM" id="MobiDB-lite"/>
    </source>
</evidence>
<protein>
    <submittedName>
        <fullName evidence="5 6">Metallophos domain-containing protein</fullName>
    </submittedName>
</protein>
<feature type="region of interest" description="Disordered" evidence="2">
    <location>
        <begin position="149"/>
        <end position="178"/>
    </location>
</feature>
<accession>A0A0K0E4U7</accession>
<dbReference type="SUPFAM" id="SSF56300">
    <property type="entry name" value="Metallo-dependent phosphatases"/>
    <property type="match status" value="1"/>
</dbReference>
<evidence type="ECO:0000313" key="4">
    <source>
        <dbReference type="Proteomes" id="UP000035681"/>
    </source>
</evidence>
<dbReference type="InterPro" id="IPR004843">
    <property type="entry name" value="Calcineurin-like_PHP"/>
</dbReference>
<evidence type="ECO:0000259" key="3">
    <source>
        <dbReference type="Pfam" id="PF00149"/>
    </source>
</evidence>
<comment type="similarity">
    <text evidence="1">Belongs to the UPF0046 family.</text>
</comment>
<evidence type="ECO:0000313" key="6">
    <source>
        <dbReference type="WBParaSite" id="TCONS_00014199.p1"/>
    </source>
</evidence>
<evidence type="ECO:0000256" key="1">
    <source>
        <dbReference type="ARBA" id="ARBA00007993"/>
    </source>
</evidence>
<name>A0A0K0E4U7_STRER</name>
<dbReference type="CDD" id="cd07379">
    <property type="entry name" value="MPP_239FB"/>
    <property type="match status" value="1"/>
</dbReference>
<sequence>MLSPAMLKSSMKRSSIVDKNHFLTYNKNFQPQSDSGANLGHLGKRLSLIFNEQHPILSLPSSSGTSINDSRRSSGAGKLSDEVDAFIVAKNTRRRSMPVIQTKTDMSSSLLFSNPKSSEACDDSDIKNKHDIILVQTEANTISNMLSRRFDNPQFPRPLRPSSTDSRQKLTKSGSFDYTAMNTKPYPPSFKNFRRESLIAMEAAKNRRDSEQQGPVEIKPHKYTDDPTLAWEMLKDKRPVRNVRQMKLDTPIRSDAMRFVCIGCTHGTHLNPKKIPPGDVLIVCGDFTSCGLPREVKSFDDNLAQLKHPFKIIVAGNHECTFDDNFMKINSSNITDPKEGALKHALNAALSAAKIINPKILLTHCMYLQDSLIELCGIKIYGSPWQPKNDKWAFNLNRGQPLLDKWNQIPAGIDILITHTPPLGHGDLMANGVRGGCVELLNSVVKRIRPAYHVFGHIHEGYGCTSDGYTKFINCSYINDSSDIRNNPVIFDIAVPPEVKLNNVRNAKKIMKKFNKT</sequence>
<dbReference type="PANTHER" id="PTHR12905:SF0">
    <property type="entry name" value="CALCINEURIN-LIKE PHOSPHOESTERASE DOMAIN-CONTAINING PROTEIN"/>
    <property type="match status" value="1"/>
</dbReference>
<dbReference type="Pfam" id="PF00149">
    <property type="entry name" value="Metallophos"/>
    <property type="match status" value="1"/>
</dbReference>
<dbReference type="GO" id="GO:0016787">
    <property type="term" value="F:hydrolase activity"/>
    <property type="evidence" value="ECO:0007669"/>
    <property type="project" value="InterPro"/>
</dbReference>